<sequence length="567" mass="64322">MVLVKCYPNITDRAEIVKGLQLDLSRKNKKEQTQQQQQQQQQQQSPQPERTPCVCVINSSTERVEQGLLIEELLSQCITNDPDGAEFALELLRQRKRQKSYLNHHHNHRSDDHGVLFRSLWSYTQSLVDWADYTNNFDSIVVIFEDPECIPSPTLENFLTTLSTLRCNSGVPINLIFMESSPGGMGDRLSKLRQPAFYGAGGGDGGVVLHEVFVPLPEVQFDLFIDELFSRKCIPSFLWRSEHLFQCIQNVHRDSDNSIVAMASQLKTELRSYFSLPGAFMSLLNSKEFVLPNWSRISWFVGKKQTRALLPLSSDTKATKDDGFVFELVQKMRNATLHRQLCQRICNKFELAPHNKVVRGGTVELGKSDMKWLLCMLCQLQERLIYSKSSYELARCTIPPSEYSIGVKTNEYIILAGHLASSETLNPATTKAFVEDILEWFGSALSWLENDVGSMAVSPTVQPRRDVAKRLILHPPSGIRQCSLVQARRLAFHVFQSRVMTLSDWYGRYFDIVANQNQSTSSASANESVFFLAVHELVHCGFIRKIVGGGRREESYEKVAIAWGSGR</sequence>
<feature type="compositionally biased region" description="Low complexity" evidence="1">
    <location>
        <begin position="33"/>
        <end position="44"/>
    </location>
</feature>
<dbReference type="OMA" id="ARCTIPP"/>
<reference evidence="2 3" key="2">
    <citation type="journal article" date="2008" name="Nature">
        <title>The Phaeodactylum genome reveals the evolutionary history of diatom genomes.</title>
        <authorList>
            <person name="Bowler C."/>
            <person name="Allen A.E."/>
            <person name="Badger J.H."/>
            <person name="Grimwood J."/>
            <person name="Jabbari K."/>
            <person name="Kuo A."/>
            <person name="Maheswari U."/>
            <person name="Martens C."/>
            <person name="Maumus F."/>
            <person name="Otillar R.P."/>
            <person name="Rayko E."/>
            <person name="Salamov A."/>
            <person name="Vandepoele K."/>
            <person name="Beszteri B."/>
            <person name="Gruber A."/>
            <person name="Heijde M."/>
            <person name="Katinka M."/>
            <person name="Mock T."/>
            <person name="Valentin K."/>
            <person name="Verret F."/>
            <person name="Berges J.A."/>
            <person name="Brownlee C."/>
            <person name="Cadoret J.P."/>
            <person name="Chiovitti A."/>
            <person name="Choi C.J."/>
            <person name="Coesel S."/>
            <person name="De Martino A."/>
            <person name="Detter J.C."/>
            <person name="Durkin C."/>
            <person name="Falciatore A."/>
            <person name="Fournet J."/>
            <person name="Haruta M."/>
            <person name="Huysman M.J."/>
            <person name="Jenkins B.D."/>
            <person name="Jiroutova K."/>
            <person name="Jorgensen R.E."/>
            <person name="Joubert Y."/>
            <person name="Kaplan A."/>
            <person name="Kroger N."/>
            <person name="Kroth P.G."/>
            <person name="La Roche J."/>
            <person name="Lindquist E."/>
            <person name="Lommer M."/>
            <person name="Martin-Jezequel V."/>
            <person name="Lopez P.J."/>
            <person name="Lucas S."/>
            <person name="Mangogna M."/>
            <person name="McGinnis K."/>
            <person name="Medlin L.K."/>
            <person name="Montsant A."/>
            <person name="Oudot-Le Secq M.P."/>
            <person name="Napoli C."/>
            <person name="Obornik M."/>
            <person name="Parker M.S."/>
            <person name="Petit J.L."/>
            <person name="Porcel B.M."/>
            <person name="Poulsen N."/>
            <person name="Robison M."/>
            <person name="Rychlewski L."/>
            <person name="Rynearson T.A."/>
            <person name="Schmutz J."/>
            <person name="Shapiro H."/>
            <person name="Siaut M."/>
            <person name="Stanley M."/>
            <person name="Sussman M.R."/>
            <person name="Taylor A.R."/>
            <person name="Vardi A."/>
            <person name="von Dassow P."/>
            <person name="Vyverman W."/>
            <person name="Willis A."/>
            <person name="Wyrwicz L.S."/>
            <person name="Rokhsar D.S."/>
            <person name="Weissenbach J."/>
            <person name="Armbrust E.V."/>
            <person name="Green B.R."/>
            <person name="Van de Peer Y."/>
            <person name="Grigoriev I.V."/>
        </authorList>
    </citation>
    <scope>NUCLEOTIDE SEQUENCE [LARGE SCALE GENOMIC DNA]</scope>
    <source>
        <strain evidence="2 3">CCMP1335</strain>
    </source>
</reference>
<evidence type="ECO:0000313" key="3">
    <source>
        <dbReference type="Proteomes" id="UP000001449"/>
    </source>
</evidence>
<accession>B5YM18</accession>
<dbReference type="PaxDb" id="35128-Thaps10975"/>
<evidence type="ECO:0000313" key="2">
    <source>
        <dbReference type="EMBL" id="ACI64173.1"/>
    </source>
</evidence>
<gene>
    <name evidence="2" type="ORF">THAPS_10975</name>
</gene>
<dbReference type="InParanoid" id="B5YM18"/>
<dbReference type="GeneID" id="7444805"/>
<dbReference type="eggNOG" id="ENOG502R7TY">
    <property type="taxonomic scope" value="Eukaryota"/>
</dbReference>
<proteinExistence type="predicted"/>
<dbReference type="Proteomes" id="UP000001449">
    <property type="component" value="Chromosome 18"/>
</dbReference>
<dbReference type="AlphaFoldDB" id="B5YM18"/>
<feature type="region of interest" description="Disordered" evidence="1">
    <location>
        <begin position="27"/>
        <end position="51"/>
    </location>
</feature>
<protein>
    <submittedName>
        <fullName evidence="2">Uncharacterized protein</fullName>
    </submittedName>
</protein>
<dbReference type="HOGENOM" id="CLU_481062_0_0_1"/>
<dbReference type="RefSeq" id="XP_002295456.1">
    <property type="nucleotide sequence ID" value="XM_002295420.1"/>
</dbReference>
<reference evidence="2 3" key="1">
    <citation type="journal article" date="2004" name="Science">
        <title>The genome of the diatom Thalassiosira pseudonana: ecology, evolution, and metabolism.</title>
        <authorList>
            <person name="Armbrust E.V."/>
            <person name="Berges J.A."/>
            <person name="Bowler C."/>
            <person name="Green B.R."/>
            <person name="Martinez D."/>
            <person name="Putnam N.H."/>
            <person name="Zhou S."/>
            <person name="Allen A.E."/>
            <person name="Apt K.E."/>
            <person name="Bechner M."/>
            <person name="Brzezinski M.A."/>
            <person name="Chaal B.K."/>
            <person name="Chiovitti A."/>
            <person name="Davis A.K."/>
            <person name="Demarest M.S."/>
            <person name="Detter J.C."/>
            <person name="Glavina T."/>
            <person name="Goodstein D."/>
            <person name="Hadi M.Z."/>
            <person name="Hellsten U."/>
            <person name="Hildebrand M."/>
            <person name="Jenkins B.D."/>
            <person name="Jurka J."/>
            <person name="Kapitonov V.V."/>
            <person name="Kroger N."/>
            <person name="Lau W.W."/>
            <person name="Lane T.W."/>
            <person name="Larimer F.W."/>
            <person name="Lippmeier J.C."/>
            <person name="Lucas S."/>
            <person name="Medina M."/>
            <person name="Montsant A."/>
            <person name="Obornik M."/>
            <person name="Parker M.S."/>
            <person name="Palenik B."/>
            <person name="Pazour G.J."/>
            <person name="Richardson P.M."/>
            <person name="Rynearson T.A."/>
            <person name="Saito M.A."/>
            <person name="Schwartz D.C."/>
            <person name="Thamatrakoln K."/>
            <person name="Valentin K."/>
            <person name="Vardi A."/>
            <person name="Wilkerson F.P."/>
            <person name="Rokhsar D.S."/>
        </authorList>
    </citation>
    <scope>NUCLEOTIDE SEQUENCE [LARGE SCALE GENOMIC DNA]</scope>
    <source>
        <strain evidence="2 3">CCMP1335</strain>
    </source>
</reference>
<dbReference type="EMBL" id="CP001159">
    <property type="protein sequence ID" value="ACI64173.1"/>
    <property type="molecule type" value="Genomic_DNA"/>
</dbReference>
<evidence type="ECO:0000256" key="1">
    <source>
        <dbReference type="SAM" id="MobiDB-lite"/>
    </source>
</evidence>
<name>B5YM18_THAPS</name>
<organism evidence="2 3">
    <name type="scientific">Thalassiosira pseudonana</name>
    <name type="common">Marine diatom</name>
    <name type="synonym">Cyclotella nana</name>
    <dbReference type="NCBI Taxonomy" id="35128"/>
    <lineage>
        <taxon>Eukaryota</taxon>
        <taxon>Sar</taxon>
        <taxon>Stramenopiles</taxon>
        <taxon>Ochrophyta</taxon>
        <taxon>Bacillariophyta</taxon>
        <taxon>Coscinodiscophyceae</taxon>
        <taxon>Thalassiosirophycidae</taxon>
        <taxon>Thalassiosirales</taxon>
        <taxon>Thalassiosiraceae</taxon>
        <taxon>Thalassiosira</taxon>
    </lineage>
</organism>
<keyword evidence="3" id="KW-1185">Reference proteome</keyword>
<dbReference type="KEGG" id="tps:THAPS_10975"/>